<dbReference type="Proteomes" id="UP000008631">
    <property type="component" value="Chromosome"/>
</dbReference>
<dbReference type="RefSeq" id="WP_013566552.1">
    <property type="nucleotide sequence ID" value="NC_014962.1"/>
</dbReference>
<gene>
    <name evidence="2" type="ordered locus">Isop_3708</name>
</gene>
<keyword evidence="3" id="KW-1185">Reference proteome</keyword>
<dbReference type="HOGENOM" id="CLU_3153750_0_0_0"/>
<dbReference type="InParanoid" id="E8QZY8"/>
<dbReference type="KEGG" id="ipa:Isop_3708"/>
<evidence type="ECO:0000256" key="1">
    <source>
        <dbReference type="SAM" id="MobiDB-lite"/>
    </source>
</evidence>
<reference key="1">
    <citation type="submission" date="2010-11" db="EMBL/GenBank/DDBJ databases">
        <title>The complete sequence of chromosome of Isophaera pallida ATCC 43644.</title>
        <authorList>
            <consortium name="US DOE Joint Genome Institute (JGI-PGF)"/>
            <person name="Lucas S."/>
            <person name="Copeland A."/>
            <person name="Lapidus A."/>
            <person name="Bruce D."/>
            <person name="Goodwin L."/>
            <person name="Pitluck S."/>
            <person name="Kyrpides N."/>
            <person name="Mavromatis K."/>
            <person name="Pagani I."/>
            <person name="Ivanova N."/>
            <person name="Saunders E."/>
            <person name="Brettin T."/>
            <person name="Detter J.C."/>
            <person name="Han C."/>
            <person name="Tapia R."/>
            <person name="Land M."/>
            <person name="Hauser L."/>
            <person name="Markowitz V."/>
            <person name="Cheng J.-F."/>
            <person name="Hugenholtz P."/>
            <person name="Woyke T."/>
            <person name="Wu D."/>
            <person name="Eisen J.A."/>
        </authorList>
    </citation>
    <scope>NUCLEOTIDE SEQUENCE</scope>
    <source>
        <strain>ATCC 43644</strain>
    </source>
</reference>
<accession>E8QZY8</accession>
<organism evidence="2 3">
    <name type="scientific">Isosphaera pallida (strain ATCC 43644 / DSM 9630 / IS1B)</name>
    <dbReference type="NCBI Taxonomy" id="575540"/>
    <lineage>
        <taxon>Bacteria</taxon>
        <taxon>Pseudomonadati</taxon>
        <taxon>Planctomycetota</taxon>
        <taxon>Planctomycetia</taxon>
        <taxon>Isosphaerales</taxon>
        <taxon>Isosphaeraceae</taxon>
        <taxon>Isosphaera</taxon>
    </lineage>
</organism>
<sequence length="48" mass="5181">MSRAVRDAIRFVRDVLDAARQTAGGRPAPAPIPIPIPSSSPARSSRRR</sequence>
<feature type="compositionally biased region" description="Pro residues" evidence="1">
    <location>
        <begin position="28"/>
        <end position="38"/>
    </location>
</feature>
<proteinExistence type="predicted"/>
<feature type="compositionally biased region" description="Low complexity" evidence="1">
    <location>
        <begin position="39"/>
        <end position="48"/>
    </location>
</feature>
<evidence type="ECO:0000313" key="3">
    <source>
        <dbReference type="Proteomes" id="UP000008631"/>
    </source>
</evidence>
<name>E8QZY8_ISOPI</name>
<feature type="region of interest" description="Disordered" evidence="1">
    <location>
        <begin position="21"/>
        <end position="48"/>
    </location>
</feature>
<protein>
    <submittedName>
        <fullName evidence="2">Uncharacterized protein</fullName>
    </submittedName>
</protein>
<reference evidence="2 3" key="2">
    <citation type="journal article" date="2011" name="Stand. Genomic Sci.">
        <title>Complete genome sequence of Isosphaera pallida type strain (IS1B).</title>
        <authorList>
            <consortium name="US DOE Joint Genome Institute (JGI-PGF)"/>
            <person name="Goker M."/>
            <person name="Cleland D."/>
            <person name="Saunders E."/>
            <person name="Lapidus A."/>
            <person name="Nolan M."/>
            <person name="Lucas S."/>
            <person name="Hammon N."/>
            <person name="Deshpande S."/>
            <person name="Cheng J.F."/>
            <person name="Tapia R."/>
            <person name="Han C."/>
            <person name="Goodwin L."/>
            <person name="Pitluck S."/>
            <person name="Liolios K."/>
            <person name="Pagani I."/>
            <person name="Ivanova N."/>
            <person name="Mavromatis K."/>
            <person name="Pati A."/>
            <person name="Chen A."/>
            <person name="Palaniappan K."/>
            <person name="Land M."/>
            <person name="Hauser L."/>
            <person name="Chang Y.J."/>
            <person name="Jeffries C.D."/>
            <person name="Detter J.C."/>
            <person name="Beck B."/>
            <person name="Woyke T."/>
            <person name="Bristow J."/>
            <person name="Eisen J.A."/>
            <person name="Markowitz V."/>
            <person name="Hugenholtz P."/>
            <person name="Kyrpides N.C."/>
            <person name="Klenk H.P."/>
        </authorList>
    </citation>
    <scope>NUCLEOTIDE SEQUENCE [LARGE SCALE GENOMIC DNA]</scope>
    <source>
        <strain evidence="3">ATCC 43644 / DSM 9630 / IS1B</strain>
    </source>
</reference>
<dbReference type="AlphaFoldDB" id="E8QZY8"/>
<dbReference type="EMBL" id="CP002353">
    <property type="protein sequence ID" value="ADV64264.1"/>
    <property type="molecule type" value="Genomic_DNA"/>
</dbReference>
<evidence type="ECO:0000313" key="2">
    <source>
        <dbReference type="EMBL" id="ADV64264.1"/>
    </source>
</evidence>